<evidence type="ECO:0000313" key="2">
    <source>
        <dbReference type="Proteomes" id="UP000198233"/>
    </source>
</evidence>
<dbReference type="Proteomes" id="UP000198233">
    <property type="component" value="Chromosome"/>
</dbReference>
<dbReference type="KEGG" id="smav:CFF01_09995"/>
<proteinExistence type="predicted"/>
<sequence>MVNSLLRRLTAHSFAFHKIKAHVLSAFVFQAQALRVCALNTRHLIIRCAAFGISLLWVISAVQAQDLEPRSYTNLPIGLNFAALGYLHSEGEVSPSPGAAISDASLTIDTLVLAYARTFSLAERSAKLDLALARSCFQGSAMLNGERVEADRCGYNDPSVKLTWNFYGAPAMDAKAFASWQQGIVLGTSLEITAPLGSYQSEYLLNAGANRWIFRPGLGLSHKLGRWYYNLSASVRLYGDNASYLGDTRLAQEPQTNLQAHLIYTFSPGHWLALNANYFFGGETSKNGLSSGDGQNNSRFGLTYSLALTARSSIKLNASTGVLTRFGNDFDSLGAFWLYRF</sequence>
<name>A0AAC9TZG6_9GAMM</name>
<organism evidence="1 2">
    <name type="scientific">Shewanella marisflavi</name>
    <dbReference type="NCBI Taxonomy" id="260364"/>
    <lineage>
        <taxon>Bacteria</taxon>
        <taxon>Pseudomonadati</taxon>
        <taxon>Pseudomonadota</taxon>
        <taxon>Gammaproteobacteria</taxon>
        <taxon>Alteromonadales</taxon>
        <taxon>Shewanellaceae</taxon>
        <taxon>Shewanella</taxon>
    </lineage>
</organism>
<dbReference type="EMBL" id="CP022272">
    <property type="protein sequence ID" value="ASJ96881.1"/>
    <property type="molecule type" value="Genomic_DNA"/>
</dbReference>
<dbReference type="Pfam" id="PF13557">
    <property type="entry name" value="Phenol_MetA_deg"/>
    <property type="match status" value="1"/>
</dbReference>
<accession>A0AAC9TZG6</accession>
<protein>
    <recommendedName>
        <fullName evidence="3">Transporter</fullName>
    </recommendedName>
</protein>
<dbReference type="RefSeq" id="WP_088904698.1">
    <property type="nucleotide sequence ID" value="NZ_CP022272.1"/>
</dbReference>
<evidence type="ECO:0000313" key="1">
    <source>
        <dbReference type="EMBL" id="ASJ96881.1"/>
    </source>
</evidence>
<reference evidence="1 2" key="1">
    <citation type="submission" date="2017-06" db="EMBL/GenBank/DDBJ databases">
        <title>Complete genome sequence of Shewanella marisflavi EP1 associated with anaerobic 2,4-dinitrotoluene reduction and salt tolerance.</title>
        <authorList>
            <person name="Huang J."/>
        </authorList>
    </citation>
    <scope>NUCLEOTIDE SEQUENCE [LARGE SCALE GENOMIC DNA]</scope>
    <source>
        <strain evidence="1 2">EP1</strain>
    </source>
</reference>
<gene>
    <name evidence="1" type="ORF">CFF01_09995</name>
</gene>
<evidence type="ECO:0008006" key="3">
    <source>
        <dbReference type="Google" id="ProtNLM"/>
    </source>
</evidence>
<dbReference type="AlphaFoldDB" id="A0AAC9TZG6"/>
<dbReference type="InterPro" id="IPR025737">
    <property type="entry name" value="FApF"/>
</dbReference>